<name>A0A2I2KTA0_9ACTN</name>
<feature type="region of interest" description="Disordered" evidence="1">
    <location>
        <begin position="89"/>
        <end position="128"/>
    </location>
</feature>
<organism evidence="2 3">
    <name type="scientific">Frankia canadensis</name>
    <dbReference type="NCBI Taxonomy" id="1836972"/>
    <lineage>
        <taxon>Bacteria</taxon>
        <taxon>Bacillati</taxon>
        <taxon>Actinomycetota</taxon>
        <taxon>Actinomycetes</taxon>
        <taxon>Frankiales</taxon>
        <taxon>Frankiaceae</taxon>
        <taxon>Frankia</taxon>
    </lineage>
</organism>
<keyword evidence="3" id="KW-1185">Reference proteome</keyword>
<protein>
    <submittedName>
        <fullName evidence="2">Uncharacterized protein</fullName>
    </submittedName>
</protein>
<dbReference type="EMBL" id="FZMO01000211">
    <property type="protein sequence ID" value="SNQ48882.1"/>
    <property type="molecule type" value="Genomic_DNA"/>
</dbReference>
<evidence type="ECO:0000313" key="2">
    <source>
        <dbReference type="EMBL" id="SNQ48882.1"/>
    </source>
</evidence>
<reference evidence="2 3" key="1">
    <citation type="submission" date="2017-06" db="EMBL/GenBank/DDBJ databases">
        <authorList>
            <person name="Kim H.J."/>
            <person name="Triplett B.A."/>
        </authorList>
    </citation>
    <scope>NUCLEOTIDE SEQUENCE [LARGE SCALE GENOMIC DNA]</scope>
    <source>
        <strain evidence="2">FRACA_ARgP5</strain>
    </source>
</reference>
<dbReference type="Proteomes" id="UP000234331">
    <property type="component" value="Unassembled WGS sequence"/>
</dbReference>
<evidence type="ECO:0000313" key="3">
    <source>
        <dbReference type="Proteomes" id="UP000234331"/>
    </source>
</evidence>
<dbReference type="AlphaFoldDB" id="A0A2I2KTA0"/>
<sequence length="128" mass="13798">MVTTLGGVVGLTPPSGIPTGSCDRPGPVGWDCLQRTGRQPVSRPVRICLPRPRARRLAAVCSFISSRSWLPRTPPCRRADARPPARLLFPRLTADAQRGLDTGSMRRNTGRLGQGPFPSSGQEPVPAY</sequence>
<proteinExistence type="predicted"/>
<feature type="region of interest" description="Disordered" evidence="1">
    <location>
        <begin position="1"/>
        <end position="23"/>
    </location>
</feature>
<gene>
    <name evidence="2" type="ORF">FRACA_2890005</name>
</gene>
<evidence type="ECO:0000256" key="1">
    <source>
        <dbReference type="SAM" id="MobiDB-lite"/>
    </source>
</evidence>
<accession>A0A2I2KTA0</accession>